<evidence type="ECO:0000313" key="6">
    <source>
        <dbReference type="EMBL" id="AXQ79557.1"/>
    </source>
</evidence>
<dbReference type="CDD" id="cd07377">
    <property type="entry name" value="WHTH_GntR"/>
    <property type="match status" value="1"/>
</dbReference>
<protein>
    <submittedName>
        <fullName evidence="8">GntR family transcriptional regulator</fullName>
    </submittedName>
</protein>
<dbReference type="Proteomes" id="UP000246115">
    <property type="component" value="Chromosome"/>
</dbReference>
<dbReference type="InterPro" id="IPR050679">
    <property type="entry name" value="Bact_HTH_transcr_reg"/>
</dbReference>
<dbReference type="PROSITE" id="PS50949">
    <property type="entry name" value="HTH_GNTR"/>
    <property type="match status" value="1"/>
</dbReference>
<evidence type="ECO:0000259" key="4">
    <source>
        <dbReference type="PROSITE" id="PS50949"/>
    </source>
</evidence>
<dbReference type="SUPFAM" id="SSF46785">
    <property type="entry name" value="Winged helix' DNA-binding domain"/>
    <property type="match status" value="1"/>
</dbReference>
<dbReference type="InterPro" id="IPR036390">
    <property type="entry name" value="WH_DNA-bd_sf"/>
</dbReference>
<accession>A0A372KNK0</accession>
<dbReference type="Proteomes" id="UP000264056">
    <property type="component" value="Unassembled WGS sequence"/>
</dbReference>
<dbReference type="InterPro" id="IPR000524">
    <property type="entry name" value="Tscrpt_reg_HTH_GntR"/>
</dbReference>
<dbReference type="Proteomes" id="UP000262901">
    <property type="component" value="Unassembled WGS sequence"/>
</dbReference>
<dbReference type="EMBL" id="QVQZ01000006">
    <property type="protein sequence ID" value="RFU53546.1"/>
    <property type="molecule type" value="Genomic_DNA"/>
</dbReference>
<feature type="domain" description="RCK C-terminal" evidence="5">
    <location>
        <begin position="125"/>
        <end position="209"/>
    </location>
</feature>
<feature type="domain" description="HTH gntR-type" evidence="4">
    <location>
        <begin position="10"/>
        <end position="78"/>
    </location>
</feature>
<name>A0A372KNK0_9STRE</name>
<evidence type="ECO:0000256" key="1">
    <source>
        <dbReference type="ARBA" id="ARBA00023015"/>
    </source>
</evidence>
<dbReference type="EMBL" id="CP031733">
    <property type="protein sequence ID" value="AXQ79557.1"/>
    <property type="molecule type" value="Genomic_DNA"/>
</dbReference>
<reference evidence="6" key="4">
    <citation type="journal article" date="2019" name="Int. J. Syst. Evol. Microbiol.">
        <title>Streptococcus chenjunshii sp. nov. isolated from feces of Tibetan antelopes.</title>
        <authorList>
            <person name="Tian Z."/>
            <person name="Lu S."/>
            <person name="Jin D."/>
            <person name="Yang J."/>
            <person name="Pu J."/>
            <person name="Lai X.H."/>
            <person name="Bai X.N."/>
            <person name="Wu X.M."/>
            <person name="Li J."/>
            <person name="Wang S."/>
            <person name="Xu J."/>
        </authorList>
    </citation>
    <scope>NUCLEOTIDE SEQUENCE</scope>
    <source>
        <strain evidence="6">Z15</strain>
    </source>
</reference>
<dbReference type="AlphaFoldDB" id="A0A372KNK0"/>
<dbReference type="Pfam" id="PF00392">
    <property type="entry name" value="GntR"/>
    <property type="match status" value="1"/>
</dbReference>
<evidence type="ECO:0000313" key="11">
    <source>
        <dbReference type="Proteomes" id="UP000264056"/>
    </source>
</evidence>
<dbReference type="GO" id="GO:0045892">
    <property type="term" value="P:negative regulation of DNA-templated transcription"/>
    <property type="evidence" value="ECO:0007669"/>
    <property type="project" value="TreeGrafter"/>
</dbReference>
<dbReference type="InterPro" id="IPR006037">
    <property type="entry name" value="RCK_C"/>
</dbReference>
<dbReference type="PANTHER" id="PTHR44846">
    <property type="entry name" value="MANNOSYL-D-GLYCERATE TRANSPORT/METABOLISM SYSTEM REPRESSOR MNGR-RELATED"/>
    <property type="match status" value="1"/>
</dbReference>
<gene>
    <name evidence="6" type="ORF">DDV21_011040</name>
    <name evidence="7" type="ORF">DDV22_03095</name>
    <name evidence="8" type="ORF">DDV23_04145</name>
</gene>
<dbReference type="InterPro" id="IPR036721">
    <property type="entry name" value="RCK_C_sf"/>
</dbReference>
<dbReference type="RefSeq" id="WP_116877848.1">
    <property type="nucleotide sequence ID" value="NZ_CP031733.1"/>
</dbReference>
<evidence type="ECO:0000259" key="5">
    <source>
        <dbReference type="PROSITE" id="PS51202"/>
    </source>
</evidence>
<organism evidence="8 10">
    <name type="scientific">Streptococcus chenjunshii</name>
    <dbReference type="NCBI Taxonomy" id="2173853"/>
    <lineage>
        <taxon>Bacteria</taxon>
        <taxon>Bacillati</taxon>
        <taxon>Bacillota</taxon>
        <taxon>Bacilli</taxon>
        <taxon>Lactobacillales</taxon>
        <taxon>Streptococcaceae</taxon>
        <taxon>Streptococcus</taxon>
    </lineage>
</organism>
<keyword evidence="1" id="KW-0805">Transcription regulation</keyword>
<dbReference type="GO" id="GO:0008324">
    <property type="term" value="F:monoatomic cation transmembrane transporter activity"/>
    <property type="evidence" value="ECO:0007669"/>
    <property type="project" value="InterPro"/>
</dbReference>
<evidence type="ECO:0000256" key="2">
    <source>
        <dbReference type="ARBA" id="ARBA00023125"/>
    </source>
</evidence>
<dbReference type="PANTHER" id="PTHR44846:SF1">
    <property type="entry name" value="MANNOSYL-D-GLYCERATE TRANSPORT_METABOLISM SYSTEM REPRESSOR MNGR-RELATED"/>
    <property type="match status" value="1"/>
</dbReference>
<evidence type="ECO:0000256" key="3">
    <source>
        <dbReference type="ARBA" id="ARBA00023163"/>
    </source>
</evidence>
<dbReference type="KEGG" id="schj:DDV21_011040"/>
<reference evidence="8 10" key="2">
    <citation type="submission" date="2018-08" db="EMBL/GenBank/DDBJ databases">
        <title>Draft genome of Streptococcus sp. nov. Z1.</title>
        <authorList>
            <person name="Tian Z."/>
        </authorList>
    </citation>
    <scope>NUCLEOTIDE SEQUENCE [LARGE SCALE GENOMIC DNA]</scope>
    <source>
        <strain evidence="8">Z1</strain>
        <strain evidence="10">Z1(2018)</strain>
    </source>
</reference>
<dbReference type="Gene3D" id="1.10.10.10">
    <property type="entry name" value="Winged helix-like DNA-binding domain superfamily/Winged helix DNA-binding domain"/>
    <property type="match status" value="1"/>
</dbReference>
<reference evidence="7 11" key="1">
    <citation type="submission" date="2018-08" db="EMBL/GenBank/DDBJ databases">
        <title>Draft genome of Streptococcus sp .nov. Z2.</title>
        <authorList>
            <person name="Tian Z."/>
        </authorList>
    </citation>
    <scope>NUCLEOTIDE SEQUENCE [LARGE SCALE GENOMIC DNA]</scope>
    <source>
        <strain evidence="7 11">Z2</strain>
    </source>
</reference>
<dbReference type="OrthoDB" id="226679at2"/>
<evidence type="ECO:0000313" key="9">
    <source>
        <dbReference type="Proteomes" id="UP000246115"/>
    </source>
</evidence>
<evidence type="ECO:0000313" key="7">
    <source>
        <dbReference type="EMBL" id="RFU51472.1"/>
    </source>
</evidence>
<dbReference type="SMART" id="SM00345">
    <property type="entry name" value="HTH_GNTR"/>
    <property type="match status" value="1"/>
</dbReference>
<accession>A0A346NEW2</accession>
<dbReference type="Gene3D" id="3.30.70.1450">
    <property type="entry name" value="Regulator of K+ conductance, C-terminal domain"/>
    <property type="match status" value="1"/>
</dbReference>
<evidence type="ECO:0000313" key="8">
    <source>
        <dbReference type="EMBL" id="RFU53546.1"/>
    </source>
</evidence>
<reference evidence="9" key="3">
    <citation type="submission" date="2018-08" db="EMBL/GenBank/DDBJ databases">
        <title>Streptococcus chenjunshii sp. nov., isolated from stools sample of the Tibetan antelope in the Qinghai-Tibet plateau, China.</title>
        <authorList>
            <person name="Tian Z."/>
        </authorList>
    </citation>
    <scope>NUCLEOTIDE SEQUENCE [LARGE SCALE GENOMIC DNA]</scope>
    <source>
        <strain evidence="9">Z15</strain>
    </source>
</reference>
<dbReference type="GO" id="GO:0006813">
    <property type="term" value="P:potassium ion transport"/>
    <property type="evidence" value="ECO:0007669"/>
    <property type="project" value="InterPro"/>
</dbReference>
<proteinExistence type="predicted"/>
<dbReference type="PROSITE" id="PS51202">
    <property type="entry name" value="RCK_C"/>
    <property type="match status" value="1"/>
</dbReference>
<dbReference type="GO" id="GO:0003700">
    <property type="term" value="F:DNA-binding transcription factor activity"/>
    <property type="evidence" value="ECO:0007669"/>
    <property type="project" value="InterPro"/>
</dbReference>
<sequence>MAKTHSNRQQARYQQVAVGIAKRIVAGKYRVGEKIKSRSTLASNFNVSPETARKAINILVDLDIAEVKHGSGVTIISRERAQEFLKNFEMTNSLSNIKKEIRAGISQQQKDLQHLSSLVDSLVSQNRFLNQKFPFEPYELLLEEDCTSFGIPLDELNLWQATGATVIAIEHQGELLISPGPYAVLEKDDHIFFIGDELSYSRMQNVFNLDSTR</sequence>
<dbReference type="Pfam" id="PF02080">
    <property type="entry name" value="TrkA_C"/>
    <property type="match status" value="1"/>
</dbReference>
<evidence type="ECO:0000313" key="10">
    <source>
        <dbReference type="Proteomes" id="UP000262901"/>
    </source>
</evidence>
<dbReference type="GO" id="GO:0003677">
    <property type="term" value="F:DNA binding"/>
    <property type="evidence" value="ECO:0007669"/>
    <property type="project" value="UniProtKB-KW"/>
</dbReference>
<dbReference type="EMBL" id="QVQY01000005">
    <property type="protein sequence ID" value="RFU51472.1"/>
    <property type="molecule type" value="Genomic_DNA"/>
</dbReference>
<dbReference type="InterPro" id="IPR036388">
    <property type="entry name" value="WH-like_DNA-bd_sf"/>
</dbReference>
<keyword evidence="3" id="KW-0804">Transcription</keyword>
<dbReference type="SUPFAM" id="SSF116726">
    <property type="entry name" value="TrkA C-terminal domain-like"/>
    <property type="match status" value="1"/>
</dbReference>
<keyword evidence="2" id="KW-0238">DNA-binding</keyword>
<keyword evidence="11" id="KW-1185">Reference proteome</keyword>